<evidence type="ECO:0000313" key="4">
    <source>
        <dbReference type="Proteomes" id="UP000019376"/>
    </source>
</evidence>
<dbReference type="EMBL" id="KB644412">
    <property type="protein sequence ID" value="EPS30025.1"/>
    <property type="molecule type" value="Genomic_DNA"/>
</dbReference>
<evidence type="ECO:0000256" key="2">
    <source>
        <dbReference type="SAM" id="SignalP"/>
    </source>
</evidence>
<sequence length="238" mass="26639">MVLFRSSLSLALSLSLSTEEQLGATQRNTEFGVQLLYLRENETRRSVGSSHLPIKTKDSNPPEEEEGMGMPSFHPFSPTRLDCVRLRDEKFAVKVCAPSSHLARKVSIHPEWDWTVHPSSAATEIHLEPSHRDPGLTEYFGAPRIQSSSCPTVLIEGESINDWDNPDREVSARQGRSTSVPEGGKCALSANYAQVKDALFSEVKEEKPRPEWRKVAKKEVNGNIRKSLTAADSLKVWW</sequence>
<dbReference type="HOGENOM" id="CLU_1166190_0_0_1"/>
<keyword evidence="4" id="KW-1185">Reference proteome</keyword>
<organism evidence="3 4">
    <name type="scientific">Penicillium oxalicum (strain 114-2 / CGMCC 5302)</name>
    <name type="common">Penicillium decumbens</name>
    <dbReference type="NCBI Taxonomy" id="933388"/>
    <lineage>
        <taxon>Eukaryota</taxon>
        <taxon>Fungi</taxon>
        <taxon>Dikarya</taxon>
        <taxon>Ascomycota</taxon>
        <taxon>Pezizomycotina</taxon>
        <taxon>Eurotiomycetes</taxon>
        <taxon>Eurotiomycetidae</taxon>
        <taxon>Eurotiales</taxon>
        <taxon>Aspergillaceae</taxon>
        <taxon>Penicillium</taxon>
    </lineage>
</organism>
<dbReference type="AlphaFoldDB" id="S7ZH70"/>
<gene>
    <name evidence="3" type="ORF">PDE_04975</name>
</gene>
<reference evidence="3 4" key="1">
    <citation type="journal article" date="2013" name="PLoS ONE">
        <title>Genomic and secretomic analyses reveal unique features of the lignocellulolytic enzyme system of Penicillium decumbens.</title>
        <authorList>
            <person name="Liu G."/>
            <person name="Zhang L."/>
            <person name="Wei X."/>
            <person name="Zou G."/>
            <person name="Qin Y."/>
            <person name="Ma L."/>
            <person name="Li J."/>
            <person name="Zheng H."/>
            <person name="Wang S."/>
            <person name="Wang C."/>
            <person name="Xun L."/>
            <person name="Zhao G.-P."/>
            <person name="Zhou Z."/>
            <person name="Qu Y."/>
        </authorList>
    </citation>
    <scope>NUCLEOTIDE SEQUENCE [LARGE SCALE GENOMIC DNA]</scope>
    <source>
        <strain evidence="4">114-2 / CGMCC 5302</strain>
    </source>
</reference>
<protein>
    <submittedName>
        <fullName evidence="3">Uncharacterized protein</fullName>
    </submittedName>
</protein>
<proteinExistence type="predicted"/>
<feature type="signal peptide" evidence="2">
    <location>
        <begin position="1"/>
        <end position="17"/>
    </location>
</feature>
<accession>S7ZH70</accession>
<name>S7ZH70_PENO1</name>
<feature type="region of interest" description="Disordered" evidence="1">
    <location>
        <begin position="47"/>
        <end position="74"/>
    </location>
</feature>
<dbReference type="Proteomes" id="UP000019376">
    <property type="component" value="Unassembled WGS sequence"/>
</dbReference>
<evidence type="ECO:0000256" key="1">
    <source>
        <dbReference type="SAM" id="MobiDB-lite"/>
    </source>
</evidence>
<feature type="chain" id="PRO_5004548008" evidence="2">
    <location>
        <begin position="18"/>
        <end position="238"/>
    </location>
</feature>
<evidence type="ECO:0000313" key="3">
    <source>
        <dbReference type="EMBL" id="EPS30025.1"/>
    </source>
</evidence>
<keyword evidence="2" id="KW-0732">Signal</keyword>